<evidence type="ECO:0000256" key="1">
    <source>
        <dbReference type="SAM" id="MobiDB-lite"/>
    </source>
</evidence>
<dbReference type="Gene3D" id="3.20.20.140">
    <property type="entry name" value="Metal-dependent hydrolases"/>
    <property type="match status" value="1"/>
</dbReference>
<dbReference type="Proteomes" id="UP000315017">
    <property type="component" value="Chromosome"/>
</dbReference>
<keyword evidence="2" id="KW-0732">Signal</keyword>
<dbReference type="GO" id="GO:0035312">
    <property type="term" value="F:5'-3' DNA exonuclease activity"/>
    <property type="evidence" value="ECO:0007669"/>
    <property type="project" value="TreeGrafter"/>
</dbReference>
<dbReference type="SUPFAM" id="SSF89550">
    <property type="entry name" value="PHP domain-like"/>
    <property type="match status" value="1"/>
</dbReference>
<dbReference type="AlphaFoldDB" id="A0A517Y9G4"/>
<evidence type="ECO:0000256" key="2">
    <source>
        <dbReference type="SAM" id="SignalP"/>
    </source>
</evidence>
<evidence type="ECO:0000313" key="4">
    <source>
        <dbReference type="Proteomes" id="UP000315017"/>
    </source>
</evidence>
<feature type="chain" id="PRO_5022015619" description="Polymerase/histidinol phosphatase N-terminal domain-containing protein" evidence="2">
    <location>
        <begin position="22"/>
        <end position="463"/>
    </location>
</feature>
<dbReference type="InterPro" id="IPR016195">
    <property type="entry name" value="Pol/histidinol_Pase-like"/>
</dbReference>
<dbReference type="PANTHER" id="PTHR42924:SF11">
    <property type="entry name" value="POLYMERASE_HISTIDINOL PHOSPHATASE N-TERMINAL DOMAIN-CONTAINING PROTEIN"/>
    <property type="match status" value="1"/>
</dbReference>
<gene>
    <name evidence="3" type="ORF">ETAA8_19540</name>
</gene>
<feature type="region of interest" description="Disordered" evidence="1">
    <location>
        <begin position="237"/>
        <end position="263"/>
    </location>
</feature>
<feature type="signal peptide" evidence="2">
    <location>
        <begin position="1"/>
        <end position="21"/>
    </location>
</feature>
<dbReference type="InterPro" id="IPR052018">
    <property type="entry name" value="PHP_domain"/>
</dbReference>
<evidence type="ECO:0000313" key="3">
    <source>
        <dbReference type="EMBL" id="QDU26870.1"/>
    </source>
</evidence>
<organism evidence="3 4">
    <name type="scientific">Anatilimnocola aggregata</name>
    <dbReference type="NCBI Taxonomy" id="2528021"/>
    <lineage>
        <taxon>Bacteria</taxon>
        <taxon>Pseudomonadati</taxon>
        <taxon>Planctomycetota</taxon>
        <taxon>Planctomycetia</taxon>
        <taxon>Pirellulales</taxon>
        <taxon>Pirellulaceae</taxon>
        <taxon>Anatilimnocola</taxon>
    </lineage>
</organism>
<evidence type="ECO:0008006" key="5">
    <source>
        <dbReference type="Google" id="ProtNLM"/>
    </source>
</evidence>
<name>A0A517Y9G4_9BACT</name>
<accession>A0A517Y9G4</accession>
<dbReference type="RefSeq" id="WP_145087740.1">
    <property type="nucleotide sequence ID" value="NZ_CP036274.1"/>
</dbReference>
<proteinExistence type="predicted"/>
<keyword evidence="4" id="KW-1185">Reference proteome</keyword>
<dbReference type="GO" id="GO:0004534">
    <property type="term" value="F:5'-3' RNA exonuclease activity"/>
    <property type="evidence" value="ECO:0007669"/>
    <property type="project" value="TreeGrafter"/>
</dbReference>
<feature type="compositionally biased region" description="Basic and acidic residues" evidence="1">
    <location>
        <begin position="247"/>
        <end position="256"/>
    </location>
</feature>
<reference evidence="3 4" key="1">
    <citation type="submission" date="2019-02" db="EMBL/GenBank/DDBJ databases">
        <title>Deep-cultivation of Planctomycetes and their phenomic and genomic characterization uncovers novel biology.</title>
        <authorList>
            <person name="Wiegand S."/>
            <person name="Jogler M."/>
            <person name="Boedeker C."/>
            <person name="Pinto D."/>
            <person name="Vollmers J."/>
            <person name="Rivas-Marin E."/>
            <person name="Kohn T."/>
            <person name="Peeters S.H."/>
            <person name="Heuer A."/>
            <person name="Rast P."/>
            <person name="Oberbeckmann S."/>
            <person name="Bunk B."/>
            <person name="Jeske O."/>
            <person name="Meyerdierks A."/>
            <person name="Storesund J.E."/>
            <person name="Kallscheuer N."/>
            <person name="Luecker S."/>
            <person name="Lage O.M."/>
            <person name="Pohl T."/>
            <person name="Merkel B.J."/>
            <person name="Hornburger P."/>
            <person name="Mueller R.-W."/>
            <person name="Bruemmer F."/>
            <person name="Labrenz M."/>
            <person name="Spormann A.M."/>
            <person name="Op den Camp H."/>
            <person name="Overmann J."/>
            <person name="Amann R."/>
            <person name="Jetten M.S.M."/>
            <person name="Mascher T."/>
            <person name="Medema M.H."/>
            <person name="Devos D.P."/>
            <person name="Kaster A.-K."/>
            <person name="Ovreas L."/>
            <person name="Rohde M."/>
            <person name="Galperin M.Y."/>
            <person name="Jogler C."/>
        </authorList>
    </citation>
    <scope>NUCLEOTIDE SEQUENCE [LARGE SCALE GENOMIC DNA]</scope>
    <source>
        <strain evidence="3 4">ETA_A8</strain>
    </source>
</reference>
<dbReference type="OrthoDB" id="9804333at2"/>
<protein>
    <recommendedName>
        <fullName evidence="5">Polymerase/histidinol phosphatase N-terminal domain-containing protein</fullName>
    </recommendedName>
</protein>
<dbReference type="PANTHER" id="PTHR42924">
    <property type="entry name" value="EXONUCLEASE"/>
    <property type="match status" value="1"/>
</dbReference>
<dbReference type="KEGG" id="aagg:ETAA8_19540"/>
<dbReference type="EMBL" id="CP036274">
    <property type="protein sequence ID" value="QDU26870.1"/>
    <property type="molecule type" value="Genomic_DNA"/>
</dbReference>
<sequence precursor="true">MIRKLLSLSLAWLCLVSLVAAQEPAASTKPVTKWYKGNLHTHSLWSDGNDFPEMICAWYKTRGYHFLALSDHNLLSVGEKWIDSKRANTKDAIGGLERFREAFKDRVQTKEEDGKTLVRLSPLAEFRPLFEEPEKFLLIQAEEITDSFKSKPIHVNGHNLQESIKPQGGTTLRETIANNLRAVEQQGKRLKQLTLGHLNHPNYGYAVTAEDMAHVAEEKFFEVYNGHPGVNHLGDSFTPADSKGAAHTHDHSDKGHTHSHVHPPVHHASIEKMWDIANTLRIAEFKRPPLFGLGTDDSHNYFGTRGASPGRGWVVVRAPELTAAALLKSLHAGDFYASSGIVLKDFEWDAKAKKLSIEIEPQPGVTYTTALIGTLESVSLKSEPIKDPMGKELPVTRKYSPDLGKTLQVRTGTSVVFQFTGKELYARAVVTSSRAPEIPSFKDQKEQAWLQPMGWEGRLASSK</sequence>